<gene>
    <name evidence="1" type="ORF">HD599_001097</name>
</gene>
<name>A0A841AK29_9MICO</name>
<protein>
    <submittedName>
        <fullName evidence="1">Nitroimidazol reductase NimA-like FMN-containing flavoprotein (Pyridoxamine 5'-phosphate oxidase superfamily)</fullName>
    </submittedName>
</protein>
<sequence length="152" mass="16270">MSTSPITPITDAQSWQLLRHARVGRLATSSSGATRTFTVNFVVDVDSLVFRTAPDWPLLRLAHDSPVTVEIDEALLHDSVSTDSLPGALVPGDNWSVVVTGRAAIITNPFEIALAERLPLDEWTAPVAPVFVRITPSAVTGEHGAATARPPR</sequence>
<dbReference type="InterPro" id="IPR024747">
    <property type="entry name" value="Pyridox_Oxase-rel"/>
</dbReference>
<keyword evidence="2" id="KW-1185">Reference proteome</keyword>
<dbReference type="AlphaFoldDB" id="A0A841AK29"/>
<reference evidence="1 2" key="1">
    <citation type="submission" date="2020-08" db="EMBL/GenBank/DDBJ databases">
        <title>Sequencing the genomes of 1000 actinobacteria strains.</title>
        <authorList>
            <person name="Klenk H.-P."/>
        </authorList>
    </citation>
    <scope>NUCLEOTIDE SEQUENCE [LARGE SCALE GENOMIC DNA]</scope>
    <source>
        <strain evidence="1 2">DSM 105784</strain>
    </source>
</reference>
<dbReference type="SUPFAM" id="SSF50475">
    <property type="entry name" value="FMN-binding split barrel"/>
    <property type="match status" value="1"/>
</dbReference>
<evidence type="ECO:0000313" key="2">
    <source>
        <dbReference type="Proteomes" id="UP000536685"/>
    </source>
</evidence>
<dbReference type="Pfam" id="PF12900">
    <property type="entry name" value="Pyridox_ox_2"/>
    <property type="match status" value="1"/>
</dbReference>
<dbReference type="Proteomes" id="UP000536685">
    <property type="component" value="Unassembled WGS sequence"/>
</dbReference>
<dbReference type="InterPro" id="IPR012349">
    <property type="entry name" value="Split_barrel_FMN-bd"/>
</dbReference>
<evidence type="ECO:0000313" key="1">
    <source>
        <dbReference type="EMBL" id="MBB5842774.1"/>
    </source>
</evidence>
<dbReference type="EMBL" id="JACHMJ010000001">
    <property type="protein sequence ID" value="MBB5842774.1"/>
    <property type="molecule type" value="Genomic_DNA"/>
</dbReference>
<proteinExistence type="predicted"/>
<dbReference type="RefSeq" id="WP_184234413.1">
    <property type="nucleotide sequence ID" value="NZ_JACHMJ010000001.1"/>
</dbReference>
<dbReference type="Gene3D" id="2.30.110.10">
    <property type="entry name" value="Electron Transport, Fmn-binding Protein, Chain A"/>
    <property type="match status" value="1"/>
</dbReference>
<accession>A0A841AK29</accession>
<organism evidence="1 2">
    <name type="scientific">Conyzicola lurida</name>
    <dbReference type="NCBI Taxonomy" id="1172621"/>
    <lineage>
        <taxon>Bacteria</taxon>
        <taxon>Bacillati</taxon>
        <taxon>Actinomycetota</taxon>
        <taxon>Actinomycetes</taxon>
        <taxon>Micrococcales</taxon>
        <taxon>Microbacteriaceae</taxon>
        <taxon>Conyzicola</taxon>
    </lineage>
</organism>
<comment type="caution">
    <text evidence="1">The sequence shown here is derived from an EMBL/GenBank/DDBJ whole genome shotgun (WGS) entry which is preliminary data.</text>
</comment>